<feature type="region of interest" description="Disordered" evidence="1">
    <location>
        <begin position="436"/>
        <end position="510"/>
    </location>
</feature>
<feature type="region of interest" description="Disordered" evidence="1">
    <location>
        <begin position="184"/>
        <end position="288"/>
    </location>
</feature>
<evidence type="ECO:0000313" key="2">
    <source>
        <dbReference type="EMBL" id="KAE9384461.1"/>
    </source>
</evidence>
<feature type="compositionally biased region" description="Low complexity" evidence="1">
    <location>
        <begin position="45"/>
        <end position="60"/>
    </location>
</feature>
<accession>A0A6A4GG62</accession>
<dbReference type="OrthoDB" id="1897642at2759"/>
<feature type="compositionally biased region" description="Low complexity" evidence="1">
    <location>
        <begin position="906"/>
        <end position="932"/>
    </location>
</feature>
<feature type="compositionally biased region" description="Low complexity" evidence="1">
    <location>
        <begin position="326"/>
        <end position="350"/>
    </location>
</feature>
<evidence type="ECO:0000313" key="3">
    <source>
        <dbReference type="Proteomes" id="UP000799118"/>
    </source>
</evidence>
<protein>
    <submittedName>
        <fullName evidence="2">Uncharacterized protein</fullName>
    </submittedName>
</protein>
<organism evidence="2 3">
    <name type="scientific">Gymnopus androsaceus JB14</name>
    <dbReference type="NCBI Taxonomy" id="1447944"/>
    <lineage>
        <taxon>Eukaryota</taxon>
        <taxon>Fungi</taxon>
        <taxon>Dikarya</taxon>
        <taxon>Basidiomycota</taxon>
        <taxon>Agaricomycotina</taxon>
        <taxon>Agaricomycetes</taxon>
        <taxon>Agaricomycetidae</taxon>
        <taxon>Agaricales</taxon>
        <taxon>Marasmiineae</taxon>
        <taxon>Omphalotaceae</taxon>
        <taxon>Gymnopus</taxon>
    </lineage>
</organism>
<proteinExistence type="predicted"/>
<name>A0A6A4GG62_9AGAR</name>
<feature type="compositionally biased region" description="Acidic residues" evidence="1">
    <location>
        <begin position="683"/>
        <end position="697"/>
    </location>
</feature>
<sequence length="956" mass="105095">MSENDGVSKDTAIVVESGEEYDPEKFHISVLDCDIEMEIPGLCLPQPSSPSNRAASAPSPHVGRTQDFKAHPGEQTGSLERVNDDFTRMLGEALGPCRNESGSTQIRESDNPGIYLPSPGPSSINRSLGLGQNTFKVESPSRFHPSGRSFDNHIVSEPRHYTELTRDLSSRSMHPFEVFRGVEESPTHVERKTHYRATSSPIHHGTLSLDSQNTLKRPRNVDEPSGLQRRTLRRRGFVPDSGYHEQAPRRRQYSTSTSDSKSGYGPRSYSAPARPHHPTASRFPTQRPLARNELAKATTSELNIEALKLRQKMDMDTQLNRIPVISSSSSNSQSQRARFTSSSSSSSESEAGPGNNAKITNSASYGDEKSDMDMDTTSEEDAGFVNTVKMNNSPDSCATVRYEDENMDMDTTSEEEAGPVNAVEVKNSANSCAMAQYEDEESDADTTSEEEDTTSEEEDRLSPDSAGSHFKRLKTSNADGQDRSRTREEDSRMVGTGKARRDGNRATHVDRKGKGGEIEIILGRSLPSPYLLPIPPSPCKIPKVPGVRARRVLSPGPTSTTEYPLATVSIKGDLQFINRKTRRWHGPFSVPNDDNIPLRVEDACIVEDILVVAYNRGSYQLSTLRLPPVSSDSKRPKILYASPSPESQGIRSLAPAISSSGRKYAITADFNKTVRMWDVEVFPEDSSESEDSEEEDESPHPKAKVGARPAKIGVLPYRATALAVRGYELLYSRGKVLGMGDFRQLPGRQTCLTDGKPDSTLSERELANEITHIHVPLGQGKKDLVIIETNHPRTQIGIYDTRKNIRVDGEDISFGYAPGSTNSSPQQTTQKTSLRYFRGGPDAFDSPETYKFVRGYSDGVVCLFDLRNARSPVRISACRDTSNKLNKAVYHTIFANFCVDDSTKPASASSSMKRYSSRGSGRSGSSSSPSKAKTVKGIVTFGGNEVDFLDQNLASY</sequence>
<keyword evidence="3" id="KW-1185">Reference proteome</keyword>
<feature type="compositionally biased region" description="Acidic residues" evidence="1">
    <location>
        <begin position="437"/>
        <end position="459"/>
    </location>
</feature>
<dbReference type="AlphaFoldDB" id="A0A6A4GG62"/>
<feature type="region of interest" description="Disordered" evidence="1">
    <location>
        <begin position="94"/>
        <end position="113"/>
    </location>
</feature>
<gene>
    <name evidence="2" type="ORF">BT96DRAFT_1026884</name>
</gene>
<reference evidence="2" key="1">
    <citation type="journal article" date="2019" name="Environ. Microbiol.">
        <title>Fungal ecological strategies reflected in gene transcription - a case study of two litter decomposers.</title>
        <authorList>
            <person name="Barbi F."/>
            <person name="Kohler A."/>
            <person name="Barry K."/>
            <person name="Baskaran P."/>
            <person name="Daum C."/>
            <person name="Fauchery L."/>
            <person name="Ihrmark K."/>
            <person name="Kuo A."/>
            <person name="LaButti K."/>
            <person name="Lipzen A."/>
            <person name="Morin E."/>
            <person name="Grigoriev I.V."/>
            <person name="Henrissat B."/>
            <person name="Lindahl B."/>
            <person name="Martin F."/>
        </authorList>
    </citation>
    <scope>NUCLEOTIDE SEQUENCE</scope>
    <source>
        <strain evidence="2">JB14</strain>
    </source>
</reference>
<dbReference type="Proteomes" id="UP000799118">
    <property type="component" value="Unassembled WGS sequence"/>
</dbReference>
<feature type="region of interest" description="Disordered" evidence="1">
    <location>
        <begin position="324"/>
        <end position="377"/>
    </location>
</feature>
<feature type="compositionally biased region" description="Basic and acidic residues" evidence="1">
    <location>
        <begin position="480"/>
        <end position="492"/>
    </location>
</feature>
<dbReference type="SUPFAM" id="SSF50978">
    <property type="entry name" value="WD40 repeat-like"/>
    <property type="match status" value="1"/>
</dbReference>
<feature type="region of interest" description="Disordered" evidence="1">
    <location>
        <begin position="683"/>
        <end position="705"/>
    </location>
</feature>
<feature type="region of interest" description="Disordered" evidence="1">
    <location>
        <begin position="41"/>
        <end position="82"/>
    </location>
</feature>
<feature type="region of interest" description="Disordered" evidence="1">
    <location>
        <begin position="903"/>
        <end position="933"/>
    </location>
</feature>
<evidence type="ECO:0000256" key="1">
    <source>
        <dbReference type="SAM" id="MobiDB-lite"/>
    </source>
</evidence>
<feature type="compositionally biased region" description="Basic and acidic residues" evidence="1">
    <location>
        <begin position="499"/>
        <end position="510"/>
    </location>
</feature>
<dbReference type="InterPro" id="IPR036322">
    <property type="entry name" value="WD40_repeat_dom_sf"/>
</dbReference>
<dbReference type="EMBL" id="ML770142">
    <property type="protein sequence ID" value="KAE9384461.1"/>
    <property type="molecule type" value="Genomic_DNA"/>
</dbReference>